<dbReference type="InterPro" id="IPR012666">
    <property type="entry name" value="CbtA_put"/>
</dbReference>
<protein>
    <submittedName>
        <fullName evidence="3">Uncharacterized protein</fullName>
    </submittedName>
</protein>
<keyword evidence="4" id="KW-1185">Reference proteome</keyword>
<dbReference type="Proteomes" id="UP001515480">
    <property type="component" value="Unassembled WGS sequence"/>
</dbReference>
<comment type="caution">
    <text evidence="3">The sequence shown here is derived from an EMBL/GenBank/DDBJ whole genome shotgun (WGS) entry which is preliminary data.</text>
</comment>
<keyword evidence="2" id="KW-0472">Membrane</keyword>
<evidence type="ECO:0000313" key="4">
    <source>
        <dbReference type="Proteomes" id="UP001515480"/>
    </source>
</evidence>
<feature type="transmembrane region" description="Helical" evidence="2">
    <location>
        <begin position="30"/>
        <end position="51"/>
    </location>
</feature>
<evidence type="ECO:0000313" key="3">
    <source>
        <dbReference type="EMBL" id="KAL1529303.1"/>
    </source>
</evidence>
<gene>
    <name evidence="3" type="ORF">AB1Y20_000257</name>
</gene>
<keyword evidence="2" id="KW-1133">Transmembrane helix</keyword>
<proteinExistence type="predicted"/>
<accession>A0AB34K7Z5</accession>
<feature type="transmembrane region" description="Helical" evidence="2">
    <location>
        <begin position="97"/>
        <end position="119"/>
    </location>
</feature>
<evidence type="ECO:0000256" key="2">
    <source>
        <dbReference type="SAM" id="Phobius"/>
    </source>
</evidence>
<dbReference type="Pfam" id="PF09490">
    <property type="entry name" value="CbtA"/>
    <property type="match status" value="1"/>
</dbReference>
<feature type="transmembrane region" description="Helical" evidence="2">
    <location>
        <begin position="265"/>
        <end position="288"/>
    </location>
</feature>
<keyword evidence="2" id="KW-0812">Transmembrane</keyword>
<dbReference type="AlphaFoldDB" id="A0AB34K7Z5"/>
<sequence length="319" mass="34310">MPHTMSAMHSPSRATESTRISRVGRALAKLLAASAVSAVVVGSVAVAFQYVKVVPLILDAEAFESRRLQESTATNGSDTGEAGDEPWAPSDGLERGMFSWLSDMLTTWAFALILLGCYFIDHRYISHMGGLQRGAMGWVAFMASPSLGLSPELPGMQAADLTDRQWWWLSSVAAALAGLLLAILGFRHPDPPPPSSAKNAAELRALRISRVHHWLIQLVAVACGVAVGAIPHWTGAPHPHLRRLEDVPEVIITAEGPPAELAAQFGVWCLATAFAYWLVLGVVTSLCFNAAMDFEAVMPIEVSHKLDVANPVLHQESHA</sequence>
<feature type="transmembrane region" description="Helical" evidence="2">
    <location>
        <begin position="167"/>
        <end position="186"/>
    </location>
</feature>
<name>A0AB34K7Z5_PRYPA</name>
<evidence type="ECO:0000256" key="1">
    <source>
        <dbReference type="SAM" id="MobiDB-lite"/>
    </source>
</evidence>
<reference evidence="3 4" key="1">
    <citation type="journal article" date="2024" name="Science">
        <title>Giant polyketide synthase enzymes in the biosynthesis of giant marine polyether toxins.</title>
        <authorList>
            <person name="Fallon T.R."/>
            <person name="Shende V.V."/>
            <person name="Wierzbicki I.H."/>
            <person name="Pendleton A.L."/>
            <person name="Watervoot N.F."/>
            <person name="Auber R.P."/>
            <person name="Gonzalez D.J."/>
            <person name="Wisecaver J.H."/>
            <person name="Moore B.S."/>
        </authorList>
    </citation>
    <scope>NUCLEOTIDE SEQUENCE [LARGE SCALE GENOMIC DNA]</scope>
    <source>
        <strain evidence="3 4">12B1</strain>
    </source>
</reference>
<organism evidence="3 4">
    <name type="scientific">Prymnesium parvum</name>
    <name type="common">Toxic golden alga</name>
    <dbReference type="NCBI Taxonomy" id="97485"/>
    <lineage>
        <taxon>Eukaryota</taxon>
        <taxon>Haptista</taxon>
        <taxon>Haptophyta</taxon>
        <taxon>Prymnesiophyceae</taxon>
        <taxon>Prymnesiales</taxon>
        <taxon>Prymnesiaceae</taxon>
        <taxon>Prymnesium</taxon>
    </lineage>
</organism>
<feature type="region of interest" description="Disordered" evidence="1">
    <location>
        <begin position="69"/>
        <end position="90"/>
    </location>
</feature>
<feature type="transmembrane region" description="Helical" evidence="2">
    <location>
        <begin position="131"/>
        <end position="147"/>
    </location>
</feature>
<dbReference type="EMBL" id="JBGBPQ010000001">
    <property type="protein sequence ID" value="KAL1529303.1"/>
    <property type="molecule type" value="Genomic_DNA"/>
</dbReference>
<feature type="transmembrane region" description="Helical" evidence="2">
    <location>
        <begin position="214"/>
        <end position="234"/>
    </location>
</feature>